<organism evidence="3 4">
    <name type="scientific">Musa balbisiana</name>
    <name type="common">Banana</name>
    <dbReference type="NCBI Taxonomy" id="52838"/>
    <lineage>
        <taxon>Eukaryota</taxon>
        <taxon>Viridiplantae</taxon>
        <taxon>Streptophyta</taxon>
        <taxon>Embryophyta</taxon>
        <taxon>Tracheophyta</taxon>
        <taxon>Spermatophyta</taxon>
        <taxon>Magnoliopsida</taxon>
        <taxon>Liliopsida</taxon>
        <taxon>Zingiberales</taxon>
        <taxon>Musaceae</taxon>
        <taxon>Musa</taxon>
    </lineage>
</organism>
<dbReference type="GO" id="GO:0005739">
    <property type="term" value="C:mitochondrion"/>
    <property type="evidence" value="ECO:0007669"/>
    <property type="project" value="TreeGrafter"/>
</dbReference>
<feature type="compositionally biased region" description="Low complexity" evidence="1">
    <location>
        <begin position="24"/>
        <end position="35"/>
    </location>
</feature>
<dbReference type="PANTHER" id="PTHR11921">
    <property type="entry name" value="SUCCINATE DEHYDROGENASE IRON-SULFUR PROTEIN"/>
    <property type="match status" value="1"/>
</dbReference>
<dbReference type="Gene3D" id="1.10.1060.10">
    <property type="entry name" value="Alpha-helical ferredoxin"/>
    <property type="match status" value="1"/>
</dbReference>
<evidence type="ECO:0000259" key="2">
    <source>
        <dbReference type="PROSITE" id="PS51379"/>
    </source>
</evidence>
<dbReference type="InterPro" id="IPR017896">
    <property type="entry name" value="4Fe4S_Fe-S-bd"/>
</dbReference>
<dbReference type="GO" id="GO:0051536">
    <property type="term" value="F:iron-sulfur cluster binding"/>
    <property type="evidence" value="ECO:0007669"/>
    <property type="project" value="InterPro"/>
</dbReference>
<proteinExistence type="predicted"/>
<dbReference type="STRING" id="52838.A0A4V4H5K5"/>
<sequence>MTIIYIYFSEGSPRGYPSRAVSVPAHGPTATAAPPLRLPHSSRPTRRAAASKPSLPRPSPSTEYECILCACCCTSCPSCWWNPEAYLGPVALLHAHRTARISTQRCAWVL</sequence>
<keyword evidence="4" id="KW-1185">Reference proteome</keyword>
<reference evidence="3 4" key="1">
    <citation type="journal article" date="2019" name="Nat. Plants">
        <title>Genome sequencing of Musa balbisiana reveals subgenome evolution and function divergence in polyploid bananas.</title>
        <authorList>
            <person name="Yao X."/>
        </authorList>
    </citation>
    <scope>NUCLEOTIDE SEQUENCE [LARGE SCALE GENOMIC DNA]</scope>
    <source>
        <strain evidence="4">cv. DH-PKW</strain>
        <tissue evidence="3">Leaves</tissue>
    </source>
</reference>
<gene>
    <name evidence="3" type="ORF">C4D60_Mb11t16930</name>
</gene>
<dbReference type="EMBL" id="PYDT01000007">
    <property type="protein sequence ID" value="THU56406.1"/>
    <property type="molecule type" value="Genomic_DNA"/>
</dbReference>
<dbReference type="PROSITE" id="PS51379">
    <property type="entry name" value="4FE4S_FER_2"/>
    <property type="match status" value="1"/>
</dbReference>
<dbReference type="InterPro" id="IPR009051">
    <property type="entry name" value="Helical_ferredxn"/>
</dbReference>
<accession>A0A4V4H5K5</accession>
<dbReference type="Proteomes" id="UP000317650">
    <property type="component" value="Chromosome 11"/>
</dbReference>
<name>A0A4V4H5K5_MUSBA</name>
<comment type="caution">
    <text evidence="3">The sequence shown here is derived from an EMBL/GenBank/DDBJ whole genome shotgun (WGS) entry which is preliminary data.</text>
</comment>
<feature type="region of interest" description="Disordered" evidence="1">
    <location>
        <begin position="19"/>
        <end position="60"/>
    </location>
</feature>
<evidence type="ECO:0000313" key="4">
    <source>
        <dbReference type="Proteomes" id="UP000317650"/>
    </source>
</evidence>
<evidence type="ECO:0000313" key="3">
    <source>
        <dbReference type="EMBL" id="THU56406.1"/>
    </source>
</evidence>
<dbReference type="GO" id="GO:0009060">
    <property type="term" value="P:aerobic respiration"/>
    <property type="evidence" value="ECO:0007669"/>
    <property type="project" value="TreeGrafter"/>
</dbReference>
<dbReference type="GO" id="GO:0022904">
    <property type="term" value="P:respiratory electron transport chain"/>
    <property type="evidence" value="ECO:0007669"/>
    <property type="project" value="TreeGrafter"/>
</dbReference>
<feature type="domain" description="4Fe-4S ferredoxin-type" evidence="2">
    <location>
        <begin position="56"/>
        <end position="86"/>
    </location>
</feature>
<dbReference type="InterPro" id="IPR050573">
    <property type="entry name" value="SDH/FRD_Iron-Sulfur"/>
</dbReference>
<dbReference type="AlphaFoldDB" id="A0A4V4H5K5"/>
<dbReference type="SUPFAM" id="SSF46548">
    <property type="entry name" value="alpha-helical ferredoxin"/>
    <property type="match status" value="1"/>
</dbReference>
<protein>
    <recommendedName>
        <fullName evidence="2">4Fe-4S ferredoxin-type domain-containing protein</fullName>
    </recommendedName>
</protein>
<dbReference type="PANTHER" id="PTHR11921:SF29">
    <property type="entry name" value="SUCCINATE DEHYDROGENASE [UBIQUINONE] IRON-SULFUR SUBUNIT, MITOCHONDRIAL"/>
    <property type="match status" value="1"/>
</dbReference>
<evidence type="ECO:0000256" key="1">
    <source>
        <dbReference type="SAM" id="MobiDB-lite"/>
    </source>
</evidence>